<evidence type="ECO:0000256" key="1">
    <source>
        <dbReference type="SAM" id="MobiDB-lite"/>
    </source>
</evidence>
<keyword evidence="3" id="KW-1185">Reference proteome</keyword>
<feature type="region of interest" description="Disordered" evidence="1">
    <location>
        <begin position="407"/>
        <end position="432"/>
    </location>
</feature>
<name>A0ABQ8YUJ1_9EUKA</name>
<comment type="caution">
    <text evidence="2">The sequence shown here is derived from an EMBL/GenBank/DDBJ whole genome shotgun (WGS) entry which is preliminary data.</text>
</comment>
<sequence length="552" mass="65171">MNRQFKNLKRRQLQKICKKHGIRANMKNVEMIEALETLFKPNLNNDQTCIENDENNLNNQTISHKEENEKNNKQLNQENINLDSIETIEVEEKVENIGTETETKTEIEIEIEIETVEENIQESKIKNQNKLFKNNKEEHFDKSNFTNETEKEEIKEEHEKEEKEEKQIDQKPQNNLINCNVSSDLFLFKNKTNQQILIKDTKREEPLNFEYKTISALETNEKKETIQNVLITEKEQTNKTKKGKLTGKRTGVNQRKVPGKGRVKGRGRGRGRGRGKGRGRGRGRGRGGIMKKRIKKEQIASENKENIEIKKGLKSVKLKKTNLLKSNIKRPTLYFRKIQTERKTKPTMRRIKHYNKALKAQTPKQTHKKKAIKTNFRLEKLSLQKKMKKVTGNENNFLKKMDKKEIEDIQKSRRNNLLKKNKKKRRKDTNNMKIEKSLNILKKKDRAVPSNRPGNKKKLKKKIPNFEKIHNSMYNKQEDLSEYRERKKKQMTRFVKINPRLAGYPKSCKKPTLTNRQFNNKRNLLKSTQKSLQRKSIFADRSNKISTAKKLF</sequence>
<protein>
    <submittedName>
        <fullName evidence="2">Aspartic/glutamic acid-rich protein</fullName>
    </submittedName>
</protein>
<dbReference type="EMBL" id="JAOAOG010000116">
    <property type="protein sequence ID" value="KAJ6248278.1"/>
    <property type="molecule type" value="Genomic_DNA"/>
</dbReference>
<feature type="compositionally biased region" description="Basic residues" evidence="1">
    <location>
        <begin position="412"/>
        <end position="427"/>
    </location>
</feature>
<gene>
    <name evidence="2" type="ORF">M0813_17943</name>
</gene>
<dbReference type="Proteomes" id="UP001150062">
    <property type="component" value="Unassembled WGS sequence"/>
</dbReference>
<organism evidence="2 3">
    <name type="scientific">Anaeramoeba flamelloides</name>
    <dbReference type="NCBI Taxonomy" id="1746091"/>
    <lineage>
        <taxon>Eukaryota</taxon>
        <taxon>Metamonada</taxon>
        <taxon>Anaeramoebidae</taxon>
        <taxon>Anaeramoeba</taxon>
    </lineage>
</organism>
<evidence type="ECO:0000313" key="2">
    <source>
        <dbReference type="EMBL" id="KAJ6248278.1"/>
    </source>
</evidence>
<reference evidence="2" key="1">
    <citation type="submission" date="2022-08" db="EMBL/GenBank/DDBJ databases">
        <title>Novel sulfate-reducing endosymbionts in the free-living metamonad Anaeramoeba.</title>
        <authorList>
            <person name="Jerlstrom-Hultqvist J."/>
            <person name="Cepicka I."/>
            <person name="Gallot-Lavallee L."/>
            <person name="Salas-Leiva D."/>
            <person name="Curtis B.A."/>
            <person name="Zahonova K."/>
            <person name="Pipaliya S."/>
            <person name="Dacks J."/>
            <person name="Roger A.J."/>
        </authorList>
    </citation>
    <scope>NUCLEOTIDE SEQUENCE</scope>
    <source>
        <strain evidence="2">Schooner1</strain>
    </source>
</reference>
<feature type="compositionally biased region" description="Basic residues" evidence="1">
    <location>
        <begin position="257"/>
        <end position="287"/>
    </location>
</feature>
<feature type="region of interest" description="Disordered" evidence="1">
    <location>
        <begin position="237"/>
        <end position="287"/>
    </location>
</feature>
<evidence type="ECO:0000313" key="3">
    <source>
        <dbReference type="Proteomes" id="UP001150062"/>
    </source>
</evidence>
<feature type="region of interest" description="Disordered" evidence="1">
    <location>
        <begin position="137"/>
        <end position="171"/>
    </location>
</feature>
<feature type="compositionally biased region" description="Basic and acidic residues" evidence="1">
    <location>
        <begin position="137"/>
        <end position="169"/>
    </location>
</feature>
<proteinExistence type="predicted"/>
<accession>A0ABQ8YUJ1</accession>